<feature type="region of interest" description="Disordered" evidence="1">
    <location>
        <begin position="1"/>
        <end position="44"/>
    </location>
</feature>
<dbReference type="EMBL" id="CAOJ01015806">
    <property type="protein sequence ID" value="CCO36320.1"/>
    <property type="molecule type" value="Genomic_DNA"/>
</dbReference>
<evidence type="ECO:0000256" key="1">
    <source>
        <dbReference type="SAM" id="MobiDB-lite"/>
    </source>
</evidence>
<organism evidence="2 3">
    <name type="scientific">Thanatephorus cucumeris (strain AG1-IB / isolate 7/3/14)</name>
    <name type="common">Lettuce bottom rot fungus</name>
    <name type="synonym">Rhizoctonia solani</name>
    <dbReference type="NCBI Taxonomy" id="1108050"/>
    <lineage>
        <taxon>Eukaryota</taxon>
        <taxon>Fungi</taxon>
        <taxon>Dikarya</taxon>
        <taxon>Basidiomycota</taxon>
        <taxon>Agaricomycotina</taxon>
        <taxon>Agaricomycetes</taxon>
        <taxon>Cantharellales</taxon>
        <taxon>Ceratobasidiaceae</taxon>
        <taxon>Rhizoctonia</taxon>
        <taxon>Rhizoctonia solani AG-1</taxon>
    </lineage>
</organism>
<accession>M5CB41</accession>
<comment type="caution">
    <text evidence="2">The sequence shown here is derived from an EMBL/GenBank/DDBJ whole genome shotgun (WGS) entry which is preliminary data.</text>
</comment>
<dbReference type="Proteomes" id="UP000012065">
    <property type="component" value="Unassembled WGS sequence"/>
</dbReference>
<protein>
    <submittedName>
        <fullName evidence="2">Uncharacterized protein</fullName>
    </submittedName>
</protein>
<evidence type="ECO:0000313" key="3">
    <source>
        <dbReference type="Proteomes" id="UP000012065"/>
    </source>
</evidence>
<gene>
    <name evidence="2" type="ORF">BN14_10453</name>
</gene>
<sequence>MSRVMHRGRTYDSGQAPAAPKRRARRSASAKQEGENNGEIKSKSEPKLITFGTIPVTETLEGLLVLNGMGKRRGVSWTKSGGVKLSPAAYKALADKAPPIQPTTSSRLRIMYLTYTRKVADARIDTDAPTNNNREDAPTLTTMRAAASTNSFRVRERLVAHSDGP</sequence>
<dbReference type="HOGENOM" id="CLU_1611939_0_0_1"/>
<evidence type="ECO:0000313" key="2">
    <source>
        <dbReference type="EMBL" id="CCO36320.1"/>
    </source>
</evidence>
<reference evidence="2 3" key="1">
    <citation type="journal article" date="2013" name="J. Biotechnol.">
        <title>Establishment and interpretation of the genome sequence of the phytopathogenic fungus Rhizoctonia solani AG1-IB isolate 7/3/14.</title>
        <authorList>
            <person name="Wibberg D.W."/>
            <person name="Jelonek L.J."/>
            <person name="Rupp O.R."/>
            <person name="Hennig M.H."/>
            <person name="Eikmeyer F.E."/>
            <person name="Goesmann A.G."/>
            <person name="Hartmann A.H."/>
            <person name="Borriss R.B."/>
            <person name="Grosch R.G."/>
            <person name="Puehler A.P."/>
            <person name="Schlueter A.S."/>
        </authorList>
    </citation>
    <scope>NUCLEOTIDE SEQUENCE [LARGE SCALE GENOMIC DNA]</scope>
    <source>
        <strain evidence="3">AG1-IB / isolate 7/3/14</strain>
    </source>
</reference>
<proteinExistence type="predicted"/>
<dbReference type="AlphaFoldDB" id="M5CB41"/>
<feature type="compositionally biased region" description="Basic and acidic residues" evidence="1">
    <location>
        <begin position="32"/>
        <end position="44"/>
    </location>
</feature>
<name>M5CB41_THACB</name>